<proteinExistence type="predicted"/>
<comment type="caution">
    <text evidence="2">The sequence shown here is derived from an EMBL/GenBank/DDBJ whole genome shotgun (WGS) entry which is preliminary data.</text>
</comment>
<protein>
    <submittedName>
        <fullName evidence="2">Uncharacterized protein</fullName>
    </submittedName>
</protein>
<name>A0AAE1BKP6_PETCI</name>
<evidence type="ECO:0000313" key="3">
    <source>
        <dbReference type="Proteomes" id="UP001286313"/>
    </source>
</evidence>
<organism evidence="2 3">
    <name type="scientific">Petrolisthes cinctipes</name>
    <name type="common">Flat porcelain crab</name>
    <dbReference type="NCBI Taxonomy" id="88211"/>
    <lineage>
        <taxon>Eukaryota</taxon>
        <taxon>Metazoa</taxon>
        <taxon>Ecdysozoa</taxon>
        <taxon>Arthropoda</taxon>
        <taxon>Crustacea</taxon>
        <taxon>Multicrustacea</taxon>
        <taxon>Malacostraca</taxon>
        <taxon>Eumalacostraca</taxon>
        <taxon>Eucarida</taxon>
        <taxon>Decapoda</taxon>
        <taxon>Pleocyemata</taxon>
        <taxon>Anomura</taxon>
        <taxon>Galatheoidea</taxon>
        <taxon>Porcellanidae</taxon>
        <taxon>Petrolisthes</taxon>
    </lineage>
</organism>
<dbReference type="Proteomes" id="UP001286313">
    <property type="component" value="Unassembled WGS sequence"/>
</dbReference>
<feature type="compositionally biased region" description="Polar residues" evidence="1">
    <location>
        <begin position="48"/>
        <end position="61"/>
    </location>
</feature>
<dbReference type="EMBL" id="JAWQEG010007369">
    <property type="protein sequence ID" value="KAK3852546.1"/>
    <property type="molecule type" value="Genomic_DNA"/>
</dbReference>
<feature type="region of interest" description="Disordered" evidence="1">
    <location>
        <begin position="42"/>
        <end position="69"/>
    </location>
</feature>
<evidence type="ECO:0000256" key="1">
    <source>
        <dbReference type="SAM" id="MobiDB-lite"/>
    </source>
</evidence>
<keyword evidence="3" id="KW-1185">Reference proteome</keyword>
<reference evidence="2" key="1">
    <citation type="submission" date="2023-10" db="EMBL/GenBank/DDBJ databases">
        <title>Genome assemblies of two species of porcelain crab, Petrolisthes cinctipes and Petrolisthes manimaculis (Anomura: Porcellanidae).</title>
        <authorList>
            <person name="Angst P."/>
        </authorList>
    </citation>
    <scope>NUCLEOTIDE SEQUENCE</scope>
    <source>
        <strain evidence="2">PB745_01</strain>
        <tissue evidence="2">Gill</tissue>
    </source>
</reference>
<dbReference type="AlphaFoldDB" id="A0AAE1BKP6"/>
<gene>
    <name evidence="2" type="ORF">Pcinc_040873</name>
</gene>
<evidence type="ECO:0000313" key="2">
    <source>
        <dbReference type="EMBL" id="KAK3852546.1"/>
    </source>
</evidence>
<accession>A0AAE1BKP6</accession>
<sequence>MFDNGVVLSMSLQVAFLALTGSFYWSRGIHLPVGKVSQQPHLHVGTRSVDTQQSTTHSRTGPANPPKANPDWLLSCLGEPAYNTELLSLCQTTADTTSPTILVLSCI</sequence>